<dbReference type="PROSITE" id="PS50931">
    <property type="entry name" value="HTH_LYSR"/>
    <property type="match status" value="1"/>
</dbReference>
<dbReference type="InterPro" id="IPR003018">
    <property type="entry name" value="GAF"/>
</dbReference>
<dbReference type="SUPFAM" id="SSF46689">
    <property type="entry name" value="Homeodomain-like"/>
    <property type="match status" value="1"/>
</dbReference>
<dbReference type="InterPro" id="IPR029016">
    <property type="entry name" value="GAF-like_dom_sf"/>
</dbReference>
<proteinExistence type="predicted"/>
<dbReference type="EMBL" id="BSNI01000001">
    <property type="protein sequence ID" value="GLQ16100.1"/>
    <property type="molecule type" value="Genomic_DNA"/>
</dbReference>
<dbReference type="Pfam" id="PF02954">
    <property type="entry name" value="HTH_8"/>
    <property type="match status" value="1"/>
</dbReference>
<comment type="caution">
    <text evidence="2">The sequence shown here is derived from an EMBL/GenBank/DDBJ whole genome shotgun (WGS) entry which is preliminary data.</text>
</comment>
<accession>A0ABQ5UP70</accession>
<dbReference type="Gene3D" id="3.30.450.40">
    <property type="match status" value="1"/>
</dbReference>
<dbReference type="Proteomes" id="UP001161405">
    <property type="component" value="Unassembled WGS sequence"/>
</dbReference>
<evidence type="ECO:0000313" key="3">
    <source>
        <dbReference type="Proteomes" id="UP001161405"/>
    </source>
</evidence>
<organism evidence="2 3">
    <name type="scientific">Maritalea porphyrae</name>
    <dbReference type="NCBI Taxonomy" id="880732"/>
    <lineage>
        <taxon>Bacteria</taxon>
        <taxon>Pseudomonadati</taxon>
        <taxon>Pseudomonadota</taxon>
        <taxon>Alphaproteobacteria</taxon>
        <taxon>Hyphomicrobiales</taxon>
        <taxon>Devosiaceae</taxon>
        <taxon>Maritalea</taxon>
    </lineage>
</organism>
<reference evidence="2" key="2">
    <citation type="submission" date="2023-01" db="EMBL/GenBank/DDBJ databases">
        <title>Draft genome sequence of Maritalea porphyrae strain NBRC 107169.</title>
        <authorList>
            <person name="Sun Q."/>
            <person name="Mori K."/>
        </authorList>
    </citation>
    <scope>NUCLEOTIDE SEQUENCE</scope>
    <source>
        <strain evidence="2">NBRC 107169</strain>
    </source>
</reference>
<feature type="domain" description="HTH lysR-type" evidence="1">
    <location>
        <begin position="286"/>
        <end position="320"/>
    </location>
</feature>
<sequence length="320" mass="35083">MATNISHADYVRSIVEKKQSAARSGLAASWRRSMLHYGLTPEQQRRADQVSEQALRQAREQLDFLLHVAEPTLQKLFKTVDKSGCCVVLSDMDGLIIASQSQDGDKMVFDGWGLTSGALWSEARQGTNGIGTCAAEQRPVVIHRDQHFKSQNTVMSCMGAPVFDDEGKMIAVLDVSSCRSDLTSGFANVFGKVVADTAHRIEQDYFRASFKDARVVMAPTEDLNAAALLAVDQDELVIGANRHARKAFDLTDDIIADPRPLADLLGGTSQQQASLKNAEKSELRRALARSKGNVSLAAKQLGISRATMYRRMQRLEISAN</sequence>
<protein>
    <submittedName>
        <fullName evidence="2">Fis family transcriptional regulator</fullName>
    </submittedName>
</protein>
<dbReference type="InterPro" id="IPR009057">
    <property type="entry name" value="Homeodomain-like_sf"/>
</dbReference>
<dbReference type="Pfam" id="PF01590">
    <property type="entry name" value="GAF"/>
    <property type="match status" value="1"/>
</dbReference>
<dbReference type="Gene3D" id="1.10.10.60">
    <property type="entry name" value="Homeodomain-like"/>
    <property type="match status" value="1"/>
</dbReference>
<dbReference type="InterPro" id="IPR000847">
    <property type="entry name" value="LysR_HTH_N"/>
</dbReference>
<dbReference type="InterPro" id="IPR002197">
    <property type="entry name" value="HTH_Fis"/>
</dbReference>
<evidence type="ECO:0000313" key="2">
    <source>
        <dbReference type="EMBL" id="GLQ16100.1"/>
    </source>
</evidence>
<evidence type="ECO:0000259" key="1">
    <source>
        <dbReference type="PROSITE" id="PS50931"/>
    </source>
</evidence>
<dbReference type="PRINTS" id="PR01590">
    <property type="entry name" value="HTHFIS"/>
</dbReference>
<keyword evidence="3" id="KW-1185">Reference proteome</keyword>
<gene>
    <name evidence="2" type="ORF">GCM10007879_03490</name>
</gene>
<dbReference type="RefSeq" id="WP_284361444.1">
    <property type="nucleotide sequence ID" value="NZ_BSNI01000001.1"/>
</dbReference>
<reference evidence="2" key="1">
    <citation type="journal article" date="2014" name="Int. J. Syst. Evol. Microbiol.">
        <title>Complete genome of a new Firmicutes species belonging to the dominant human colonic microbiota ('Ruminococcus bicirculans') reveals two chromosomes and a selective capacity to utilize plant glucans.</title>
        <authorList>
            <consortium name="NISC Comparative Sequencing Program"/>
            <person name="Wegmann U."/>
            <person name="Louis P."/>
            <person name="Goesmann A."/>
            <person name="Henrissat B."/>
            <person name="Duncan S.H."/>
            <person name="Flint H.J."/>
        </authorList>
    </citation>
    <scope>NUCLEOTIDE SEQUENCE</scope>
    <source>
        <strain evidence="2">NBRC 107169</strain>
    </source>
</reference>
<dbReference type="SUPFAM" id="SSF55781">
    <property type="entry name" value="GAF domain-like"/>
    <property type="match status" value="1"/>
</dbReference>
<name>A0ABQ5UP70_9HYPH</name>